<keyword evidence="9" id="KW-1185">Reference proteome</keyword>
<dbReference type="InterPro" id="IPR027417">
    <property type="entry name" value="P-loop_NTPase"/>
</dbReference>
<dbReference type="InterPro" id="IPR001867">
    <property type="entry name" value="OmpR/PhoB-type_DNA-bd"/>
</dbReference>
<organism evidence="8 9">
    <name type="scientific">Nonomuraea zeae</name>
    <dbReference type="NCBI Taxonomy" id="1642303"/>
    <lineage>
        <taxon>Bacteria</taxon>
        <taxon>Bacillati</taxon>
        <taxon>Actinomycetota</taxon>
        <taxon>Actinomycetes</taxon>
        <taxon>Streptosporangiales</taxon>
        <taxon>Streptosporangiaceae</taxon>
        <taxon>Nonomuraea</taxon>
    </lineage>
</organism>
<dbReference type="GO" id="GO:0043531">
    <property type="term" value="F:ADP binding"/>
    <property type="evidence" value="ECO:0007669"/>
    <property type="project" value="InterPro"/>
</dbReference>
<feature type="domain" description="OmpR/PhoB-type" evidence="7">
    <location>
        <begin position="1"/>
        <end position="98"/>
    </location>
</feature>
<dbReference type="GO" id="GO:0003677">
    <property type="term" value="F:DNA binding"/>
    <property type="evidence" value="ECO:0007669"/>
    <property type="project" value="UniProtKB-UniRule"/>
</dbReference>
<comment type="similarity">
    <text evidence="1">Belongs to the AfsR/DnrI/RedD regulatory family.</text>
</comment>
<name>A0A5S4GBK6_9ACTN</name>
<dbReference type="RefSeq" id="WP_138693305.1">
    <property type="nucleotide sequence ID" value="NZ_JBHSAZ010000081.1"/>
</dbReference>
<dbReference type="InterPro" id="IPR005158">
    <property type="entry name" value="BTAD"/>
</dbReference>
<evidence type="ECO:0000259" key="7">
    <source>
        <dbReference type="PROSITE" id="PS51755"/>
    </source>
</evidence>
<dbReference type="Pfam" id="PF13424">
    <property type="entry name" value="TPR_12"/>
    <property type="match status" value="2"/>
</dbReference>
<dbReference type="SUPFAM" id="SSF46894">
    <property type="entry name" value="C-terminal effector domain of the bipartite response regulators"/>
    <property type="match status" value="1"/>
</dbReference>
<dbReference type="Pfam" id="PF00931">
    <property type="entry name" value="NB-ARC"/>
    <property type="match status" value="1"/>
</dbReference>
<dbReference type="InterPro" id="IPR042197">
    <property type="entry name" value="Apaf_helical"/>
</dbReference>
<dbReference type="InterPro" id="IPR051677">
    <property type="entry name" value="AfsR-DnrI-RedD_regulator"/>
</dbReference>
<evidence type="ECO:0000256" key="6">
    <source>
        <dbReference type="PROSITE-ProRule" id="PRU01091"/>
    </source>
</evidence>
<evidence type="ECO:0000256" key="1">
    <source>
        <dbReference type="ARBA" id="ARBA00005820"/>
    </source>
</evidence>
<comment type="caution">
    <text evidence="8">The sequence shown here is derived from an EMBL/GenBank/DDBJ whole genome shotgun (WGS) entry which is preliminary data.</text>
</comment>
<reference evidence="8 9" key="1">
    <citation type="submission" date="2019-05" db="EMBL/GenBank/DDBJ databases">
        <title>Draft genome sequence of Nonomuraea zeae DSM 100528.</title>
        <authorList>
            <person name="Saricaoglu S."/>
            <person name="Isik K."/>
        </authorList>
    </citation>
    <scope>NUCLEOTIDE SEQUENCE [LARGE SCALE GENOMIC DNA]</scope>
    <source>
        <strain evidence="8 9">DSM 100528</strain>
    </source>
</reference>
<feature type="DNA-binding region" description="OmpR/PhoB-type" evidence="6">
    <location>
        <begin position="1"/>
        <end position="98"/>
    </location>
</feature>
<dbReference type="InterPro" id="IPR016032">
    <property type="entry name" value="Sig_transdc_resp-reg_C-effctor"/>
</dbReference>
<keyword evidence="3" id="KW-0805">Transcription regulation</keyword>
<dbReference type="SMART" id="SM00382">
    <property type="entry name" value="AAA"/>
    <property type="match status" value="1"/>
</dbReference>
<dbReference type="Pfam" id="PF00486">
    <property type="entry name" value="Trans_reg_C"/>
    <property type="match status" value="1"/>
</dbReference>
<dbReference type="InterPro" id="IPR003593">
    <property type="entry name" value="AAA+_ATPase"/>
</dbReference>
<dbReference type="PROSITE" id="PS51755">
    <property type="entry name" value="OMPR_PHOB"/>
    <property type="match status" value="1"/>
</dbReference>
<keyword evidence="5" id="KW-0804">Transcription</keyword>
<sequence length="1036" mass="110664">MGAREVEFSILGRLEATVDGRPVRLGGPRSQAVLAMLVVHHGQVLSIDRLGTAWGADPPVTVRNQVMIAVAALRRALREAGAEPEIIETVGSGYRLRGGLVDAHRAEALIEQARQASGTREALGRASELLGAALALWRGPVLAELDPEPVRVAAGRWEELRLAALEERAEVELALGRHRDLVGELAALLAAHPLRERVRELLMLALYRSGRQSESLEVYREGRRLLAAELGLDPGPELRRLEAAILAGDPALDLRDPPRGSGPAELPADVSGFVGRERELAELRHQAAQDGSTAAITGAAGMGKTALAVRLAHEVAAGFPDGQLYVDLRGHAPRPPMTPLEALTRMLSSLGVPAEQIPDEEEPAAALYRSRLSGRRMLVLLDDARTAAQVRPLLPGAPGCRVLITSRDALAGLAASHGVRRLSLGVLDQSEGLALLERVIGARRLSAEPEAAAEVVRLCAGLPLALRVAAATLATHPRWSLAEYGTALARKGLDLLQFDGDVAVRAAFGLSYAWLPDTARRMFRLLGLAPGPDITVPAAAALARLDVEEAERLLDALATAHLLDEHRPFRHTFHDLIRQYAKELAEQEDDPATRSRAVERLSDWYVAEATEAAELAHPSITRLPATRPPSDRTDRDEAVAWLADERPNLVAALVHAAGHGPYRHAWLLADALRGHFFHHSAIADCVVAAEAAVRAATAEDDPLGLAAAHLCAGSAAQLRSGFAAARAAYTLAARHSERAGWPQGAAAAYNNAAAACHDQGELRQATGHLAAALRINREIGNAYGEANALSNLGTIHLELGALGEAEEHLESAVAIHRRLRDSPMSLTLNELATVHRVRGDLGTALPLATQALERDRTSGSRVPESKSLATLAEIHRDAGRLDLALDHALQADARAEEAHHLYAMCLAANVTGTVHTLQGDHGRAVHAHERALGLSMEADMRYLRVRALLGLARAHLGDGDPATALTCADQALALARQTGYRVLEGMALTTAAAIHWARERPSEAAEQAQEAIEVYRELGFPIAEDDALTLLTGITV</sequence>
<dbReference type="Gene3D" id="1.10.10.10">
    <property type="entry name" value="Winged helix-like DNA-binding domain superfamily/Winged helix DNA-binding domain"/>
    <property type="match status" value="1"/>
</dbReference>
<dbReference type="PRINTS" id="PR00364">
    <property type="entry name" value="DISEASERSIST"/>
</dbReference>
<dbReference type="InterPro" id="IPR011990">
    <property type="entry name" value="TPR-like_helical_dom_sf"/>
</dbReference>
<dbReference type="SUPFAM" id="SSF52540">
    <property type="entry name" value="P-loop containing nucleoside triphosphate hydrolases"/>
    <property type="match status" value="1"/>
</dbReference>
<dbReference type="PANTHER" id="PTHR35807">
    <property type="entry name" value="TRANSCRIPTIONAL REGULATOR REDD-RELATED"/>
    <property type="match status" value="1"/>
</dbReference>
<keyword evidence="2" id="KW-0677">Repeat</keyword>
<dbReference type="CDD" id="cd15831">
    <property type="entry name" value="BTAD"/>
    <property type="match status" value="1"/>
</dbReference>
<dbReference type="SUPFAM" id="SSF48452">
    <property type="entry name" value="TPR-like"/>
    <property type="match status" value="3"/>
</dbReference>
<dbReference type="SMART" id="SM00028">
    <property type="entry name" value="TPR"/>
    <property type="match status" value="6"/>
</dbReference>
<dbReference type="EMBL" id="VCKX01000110">
    <property type="protein sequence ID" value="TMR29904.1"/>
    <property type="molecule type" value="Genomic_DNA"/>
</dbReference>
<dbReference type="Gene3D" id="3.40.50.300">
    <property type="entry name" value="P-loop containing nucleotide triphosphate hydrolases"/>
    <property type="match status" value="1"/>
</dbReference>
<evidence type="ECO:0000256" key="3">
    <source>
        <dbReference type="ARBA" id="ARBA00023015"/>
    </source>
</evidence>
<dbReference type="GO" id="GO:0006355">
    <property type="term" value="P:regulation of DNA-templated transcription"/>
    <property type="evidence" value="ECO:0007669"/>
    <property type="project" value="InterPro"/>
</dbReference>
<dbReference type="CDD" id="cd00383">
    <property type="entry name" value="trans_reg_C"/>
    <property type="match status" value="1"/>
</dbReference>
<dbReference type="Gene3D" id="1.25.40.10">
    <property type="entry name" value="Tetratricopeptide repeat domain"/>
    <property type="match status" value="3"/>
</dbReference>
<dbReference type="PANTHER" id="PTHR35807:SF1">
    <property type="entry name" value="TRANSCRIPTIONAL REGULATOR REDD"/>
    <property type="match status" value="1"/>
</dbReference>
<dbReference type="Pfam" id="PF03704">
    <property type="entry name" value="BTAD"/>
    <property type="match status" value="1"/>
</dbReference>
<dbReference type="GO" id="GO:0000160">
    <property type="term" value="P:phosphorelay signal transduction system"/>
    <property type="evidence" value="ECO:0007669"/>
    <property type="project" value="InterPro"/>
</dbReference>
<evidence type="ECO:0000256" key="5">
    <source>
        <dbReference type="ARBA" id="ARBA00023163"/>
    </source>
</evidence>
<protein>
    <submittedName>
        <fullName evidence="8">Tetratricopeptide repeat protein</fullName>
    </submittedName>
</protein>
<dbReference type="InterPro" id="IPR002182">
    <property type="entry name" value="NB-ARC"/>
</dbReference>
<dbReference type="Proteomes" id="UP000306628">
    <property type="component" value="Unassembled WGS sequence"/>
</dbReference>
<evidence type="ECO:0000256" key="4">
    <source>
        <dbReference type="ARBA" id="ARBA00023125"/>
    </source>
</evidence>
<dbReference type="InterPro" id="IPR036388">
    <property type="entry name" value="WH-like_DNA-bd_sf"/>
</dbReference>
<keyword evidence="4 6" id="KW-0238">DNA-binding</keyword>
<dbReference type="SMART" id="SM01043">
    <property type="entry name" value="BTAD"/>
    <property type="match status" value="1"/>
</dbReference>
<dbReference type="OrthoDB" id="3496714at2"/>
<proteinExistence type="inferred from homology"/>
<gene>
    <name evidence="8" type="ORF">ETD85_30775</name>
</gene>
<dbReference type="Gene3D" id="1.10.8.430">
    <property type="entry name" value="Helical domain of apoptotic protease-activating factors"/>
    <property type="match status" value="1"/>
</dbReference>
<evidence type="ECO:0000313" key="9">
    <source>
        <dbReference type="Proteomes" id="UP000306628"/>
    </source>
</evidence>
<dbReference type="SMART" id="SM00862">
    <property type="entry name" value="Trans_reg_C"/>
    <property type="match status" value="1"/>
</dbReference>
<dbReference type="InterPro" id="IPR019734">
    <property type="entry name" value="TPR_rpt"/>
</dbReference>
<evidence type="ECO:0000256" key="2">
    <source>
        <dbReference type="ARBA" id="ARBA00022737"/>
    </source>
</evidence>
<dbReference type="AlphaFoldDB" id="A0A5S4GBK6"/>
<accession>A0A5S4GBK6</accession>
<evidence type="ECO:0000313" key="8">
    <source>
        <dbReference type="EMBL" id="TMR29904.1"/>
    </source>
</evidence>